<evidence type="ECO:0000256" key="5">
    <source>
        <dbReference type="SAM" id="MobiDB-lite"/>
    </source>
</evidence>
<protein>
    <recommendedName>
        <fullName evidence="9">G-protein coupled receptors family 1 profile domain-containing protein</fullName>
    </recommendedName>
</protein>
<feature type="region of interest" description="Disordered" evidence="5">
    <location>
        <begin position="1"/>
        <end position="25"/>
    </location>
</feature>
<dbReference type="PANTHER" id="PTHR45695">
    <property type="entry name" value="LEUCOKININ RECEPTOR-RELATED"/>
    <property type="match status" value="1"/>
</dbReference>
<keyword evidence="3" id="KW-0675">Receptor</keyword>
<organism evidence="7 8">
    <name type="scientific">Rhodnius prolixus</name>
    <name type="common">Triatomid bug</name>
    <dbReference type="NCBI Taxonomy" id="13249"/>
    <lineage>
        <taxon>Eukaryota</taxon>
        <taxon>Metazoa</taxon>
        <taxon>Ecdysozoa</taxon>
        <taxon>Arthropoda</taxon>
        <taxon>Hexapoda</taxon>
        <taxon>Insecta</taxon>
        <taxon>Pterygota</taxon>
        <taxon>Neoptera</taxon>
        <taxon>Paraneoptera</taxon>
        <taxon>Hemiptera</taxon>
        <taxon>Heteroptera</taxon>
        <taxon>Panheteroptera</taxon>
        <taxon>Cimicomorpha</taxon>
        <taxon>Reduviidae</taxon>
        <taxon>Triatominae</taxon>
        <taxon>Rhodnius</taxon>
    </lineage>
</organism>
<dbReference type="PANTHER" id="PTHR45695:SF9">
    <property type="entry name" value="LEUCOKININ RECEPTOR"/>
    <property type="match status" value="1"/>
</dbReference>
<name>T1I3J6_RHOPR</name>
<evidence type="ECO:0000256" key="6">
    <source>
        <dbReference type="SAM" id="Phobius"/>
    </source>
</evidence>
<sequence>MRNNTEATVQPKSTSTTNTGGSDNGSGISELMIPLYMLIFILAVVGNSLVLATLTRNRRMRTVTNVYLFNLGSGGKSMAHVAKDGTF</sequence>
<dbReference type="InParanoid" id="T1I3J6"/>
<evidence type="ECO:0008006" key="9">
    <source>
        <dbReference type="Google" id="ProtNLM"/>
    </source>
</evidence>
<evidence type="ECO:0000256" key="1">
    <source>
        <dbReference type="ARBA" id="ARBA00004141"/>
    </source>
</evidence>
<feature type="compositionally biased region" description="Polar residues" evidence="5">
    <location>
        <begin position="1"/>
        <end position="12"/>
    </location>
</feature>
<dbReference type="VEuPathDB" id="VectorBase:RPRC010865"/>
<dbReference type="Proteomes" id="UP000015103">
    <property type="component" value="Unassembled WGS sequence"/>
</dbReference>
<keyword evidence="4" id="KW-0807">Transducer</keyword>
<feature type="transmembrane region" description="Helical" evidence="6">
    <location>
        <begin position="33"/>
        <end position="54"/>
    </location>
</feature>
<evidence type="ECO:0000256" key="3">
    <source>
        <dbReference type="ARBA" id="ARBA00023170"/>
    </source>
</evidence>
<accession>T1I3J6</accession>
<dbReference type="GO" id="GO:0004930">
    <property type="term" value="F:G protein-coupled receptor activity"/>
    <property type="evidence" value="ECO:0007669"/>
    <property type="project" value="UniProtKB-KW"/>
</dbReference>
<dbReference type="EnsemblMetazoa" id="RPRC010865-RA">
    <property type="protein sequence ID" value="RPRC010865-PA"/>
    <property type="gene ID" value="RPRC010865"/>
</dbReference>
<dbReference type="Gene3D" id="1.20.1070.10">
    <property type="entry name" value="Rhodopsin 7-helix transmembrane proteins"/>
    <property type="match status" value="1"/>
</dbReference>
<evidence type="ECO:0000313" key="8">
    <source>
        <dbReference type="Proteomes" id="UP000015103"/>
    </source>
</evidence>
<dbReference type="STRING" id="13249.T1I3J6"/>
<dbReference type="HOGENOM" id="CLU_2486135_0_0_1"/>
<dbReference type="AlphaFoldDB" id="T1I3J6"/>
<dbReference type="SUPFAM" id="SSF81321">
    <property type="entry name" value="Family A G protein-coupled receptor-like"/>
    <property type="match status" value="1"/>
</dbReference>
<evidence type="ECO:0000256" key="4">
    <source>
        <dbReference type="ARBA" id="ARBA00023224"/>
    </source>
</evidence>
<keyword evidence="6" id="KW-0812">Transmembrane</keyword>
<keyword evidence="8" id="KW-1185">Reference proteome</keyword>
<dbReference type="GO" id="GO:0005886">
    <property type="term" value="C:plasma membrane"/>
    <property type="evidence" value="ECO:0007669"/>
    <property type="project" value="TreeGrafter"/>
</dbReference>
<evidence type="ECO:0000256" key="2">
    <source>
        <dbReference type="ARBA" id="ARBA00023040"/>
    </source>
</evidence>
<keyword evidence="6" id="KW-0472">Membrane</keyword>
<dbReference type="EMBL" id="ACPB03020948">
    <property type="status" value="NOT_ANNOTATED_CDS"/>
    <property type="molecule type" value="Genomic_DNA"/>
</dbReference>
<keyword evidence="6" id="KW-1133">Transmembrane helix</keyword>
<evidence type="ECO:0000313" key="7">
    <source>
        <dbReference type="EnsemblMetazoa" id="RPRC010865-PA"/>
    </source>
</evidence>
<keyword evidence="2" id="KW-0297">G-protein coupled receptor</keyword>
<proteinExistence type="predicted"/>
<feature type="compositionally biased region" description="Low complexity" evidence="5">
    <location>
        <begin position="13"/>
        <end position="25"/>
    </location>
</feature>
<comment type="subcellular location">
    <subcellularLocation>
        <location evidence="1">Membrane</location>
        <topology evidence="1">Multi-pass membrane protein</topology>
    </subcellularLocation>
</comment>
<reference evidence="7" key="1">
    <citation type="submission" date="2015-05" db="UniProtKB">
        <authorList>
            <consortium name="EnsemblMetazoa"/>
        </authorList>
    </citation>
    <scope>IDENTIFICATION</scope>
</reference>